<proteinExistence type="predicted"/>
<organism evidence="1 2">
    <name type="scientific">Thiomicrospira cyclica (strain DSM 14477 / JCM 11371 / ALM1)</name>
    <name type="common">Thioalkalimicrobium cyclicum</name>
    <dbReference type="NCBI Taxonomy" id="717773"/>
    <lineage>
        <taxon>Bacteria</taxon>
        <taxon>Pseudomonadati</taxon>
        <taxon>Pseudomonadota</taxon>
        <taxon>Gammaproteobacteria</taxon>
        <taxon>Thiotrichales</taxon>
        <taxon>Piscirickettsiaceae</taxon>
        <taxon>Thiomicrospira</taxon>
    </lineage>
</organism>
<dbReference type="STRING" id="717773.Thicy_0847"/>
<dbReference type="InterPro" id="IPR010985">
    <property type="entry name" value="Ribbon_hlx_hlx"/>
</dbReference>
<keyword evidence="1" id="KW-0238">DNA-binding</keyword>
<dbReference type="SUPFAM" id="SSF47598">
    <property type="entry name" value="Ribbon-helix-helix"/>
    <property type="match status" value="1"/>
</dbReference>
<dbReference type="EMBL" id="CP002776">
    <property type="protein sequence ID" value="AEG31619.1"/>
    <property type="molecule type" value="Genomic_DNA"/>
</dbReference>
<dbReference type="Proteomes" id="UP000009232">
    <property type="component" value="Chromosome"/>
</dbReference>
<evidence type="ECO:0000313" key="1">
    <source>
        <dbReference type="EMBL" id="AEG31619.1"/>
    </source>
</evidence>
<gene>
    <name evidence="1" type="ordered locus">Thicy_0847</name>
</gene>
<dbReference type="GO" id="GO:0003677">
    <property type="term" value="F:DNA binding"/>
    <property type="evidence" value="ECO:0007669"/>
    <property type="project" value="UniProtKB-KW"/>
</dbReference>
<name>F6DCN3_THICA</name>
<dbReference type="KEGG" id="tcy:Thicy_0847"/>
<sequence>MISLTIRLDEETDSLLNSLAERLQESKSSLARQGIMTYLQQQQKKEIQKQALEQSFSVSSIDEVQKRVAESEASYQLSDEEYEQVMNEFFARELGLVR</sequence>
<dbReference type="OrthoDB" id="5616297at2"/>
<dbReference type="GO" id="GO:0006355">
    <property type="term" value="P:regulation of DNA-templated transcription"/>
    <property type="evidence" value="ECO:0007669"/>
    <property type="project" value="InterPro"/>
</dbReference>
<reference evidence="1 2" key="1">
    <citation type="submission" date="2011-05" db="EMBL/GenBank/DDBJ databases">
        <title>Complete sequence of Thioalkalimicrobium cyclicum ALM1.</title>
        <authorList>
            <consortium name="US DOE Joint Genome Institute"/>
            <person name="Lucas S."/>
            <person name="Han J."/>
            <person name="Lapidus A."/>
            <person name="Cheng J.-F."/>
            <person name="Goodwin L."/>
            <person name="Pitluck S."/>
            <person name="Peters L."/>
            <person name="Mikhailova N."/>
            <person name="Davenport K."/>
            <person name="Han C."/>
            <person name="Tapia R."/>
            <person name="Land M."/>
            <person name="Hauser L."/>
            <person name="Kyrpides N."/>
            <person name="Ivanova N."/>
            <person name="Pagani I."/>
            <person name="Kappler U."/>
            <person name="Woyke T."/>
        </authorList>
    </citation>
    <scope>NUCLEOTIDE SEQUENCE [LARGE SCALE GENOMIC DNA]</scope>
    <source>
        <strain evidence="2">DSM 14477 / JCM 11371 / ALM1</strain>
    </source>
</reference>
<dbReference type="HOGENOM" id="CLU_2332751_0_0_6"/>
<evidence type="ECO:0000313" key="2">
    <source>
        <dbReference type="Proteomes" id="UP000009232"/>
    </source>
</evidence>
<keyword evidence="2" id="KW-1185">Reference proteome</keyword>
<dbReference type="AlphaFoldDB" id="F6DCN3"/>
<dbReference type="RefSeq" id="WP_013835397.1">
    <property type="nucleotide sequence ID" value="NC_015581.1"/>
</dbReference>
<accession>F6DCN3</accession>
<protein>
    <submittedName>
        <fullName evidence="1">CopG-like domain-containing protein DNA-binding protein</fullName>
    </submittedName>
</protein>